<reference evidence="3" key="1">
    <citation type="submission" date="2020-07" db="EMBL/GenBank/DDBJ databases">
        <title>Ethylene signaling mediates host invasion by parasitic plants.</title>
        <authorList>
            <person name="Yoshida S."/>
        </authorList>
    </citation>
    <scope>NUCLEOTIDE SEQUENCE</scope>
    <source>
        <strain evidence="3">Okayama</strain>
    </source>
</reference>
<gene>
    <name evidence="3" type="ORF">PHJA_000232800</name>
</gene>
<name>A0A830BA33_9LAMI</name>
<feature type="compositionally biased region" description="Low complexity" evidence="2">
    <location>
        <begin position="279"/>
        <end position="289"/>
    </location>
</feature>
<dbReference type="Proteomes" id="UP000653305">
    <property type="component" value="Unassembled WGS sequence"/>
</dbReference>
<keyword evidence="1" id="KW-0175">Coiled coil</keyword>
<protein>
    <submittedName>
        <fullName evidence="3">Uncharacterized protein</fullName>
    </submittedName>
</protein>
<feature type="region of interest" description="Disordered" evidence="2">
    <location>
        <begin position="238"/>
        <end position="265"/>
    </location>
</feature>
<keyword evidence="4" id="KW-1185">Reference proteome</keyword>
<dbReference type="AlphaFoldDB" id="A0A830BA33"/>
<evidence type="ECO:0000256" key="2">
    <source>
        <dbReference type="SAM" id="MobiDB-lite"/>
    </source>
</evidence>
<feature type="region of interest" description="Disordered" evidence="2">
    <location>
        <begin position="279"/>
        <end position="309"/>
    </location>
</feature>
<dbReference type="OrthoDB" id="608866at2759"/>
<evidence type="ECO:0000256" key="1">
    <source>
        <dbReference type="SAM" id="Coils"/>
    </source>
</evidence>
<sequence length="454" mass="52590">MATNPYQAIVMARDSLKQRDETAKMQAEIRKLDNEASELEQRTEDEKVSIQELELVLVKKRRRAEKCRRLAESQSSSVVYKEQVRLNQAAASALLARLEAQKAICDSAERELHRKYKHRDELEKQIRPEWEQARKRSRMDDNTLVCLPADEPETQQETETKNHSENAKKAILYLTEHKELRKFLEEEQSPKTANLEGDEEKDMSNTATIMKPEADDNDNNNNGYIVEERLEKLEVQDGGKIYNIQFPSPHEPEEEEDEESRRQRGKGNVEKWLQFLLENNNNNNNNNNNTIDEPELNSQKITGENGTTTGRTDELIKKLNLIYPHRDIKLSKAQECAETIEMNDKNDVKCNTPFINNPPYRIETKKIKANESVSVDDENVIKKEKTEKGLLRSESARAFRRIPSSPSLILESMKKRVDCIRKKPLVLDDDHEEYGARSSFIKSSIKTLKRAVRI</sequence>
<evidence type="ECO:0000313" key="3">
    <source>
        <dbReference type="EMBL" id="GFP80895.1"/>
    </source>
</evidence>
<organism evidence="3 4">
    <name type="scientific">Phtheirospermum japonicum</name>
    <dbReference type="NCBI Taxonomy" id="374723"/>
    <lineage>
        <taxon>Eukaryota</taxon>
        <taxon>Viridiplantae</taxon>
        <taxon>Streptophyta</taxon>
        <taxon>Embryophyta</taxon>
        <taxon>Tracheophyta</taxon>
        <taxon>Spermatophyta</taxon>
        <taxon>Magnoliopsida</taxon>
        <taxon>eudicotyledons</taxon>
        <taxon>Gunneridae</taxon>
        <taxon>Pentapetalae</taxon>
        <taxon>asterids</taxon>
        <taxon>lamiids</taxon>
        <taxon>Lamiales</taxon>
        <taxon>Orobanchaceae</taxon>
        <taxon>Orobanchaceae incertae sedis</taxon>
        <taxon>Phtheirospermum</taxon>
    </lineage>
</organism>
<feature type="compositionally biased region" description="Polar residues" evidence="2">
    <location>
        <begin position="296"/>
        <end position="309"/>
    </location>
</feature>
<dbReference type="EMBL" id="BMAC01000025">
    <property type="protein sequence ID" value="GFP80895.1"/>
    <property type="molecule type" value="Genomic_DNA"/>
</dbReference>
<feature type="coiled-coil region" evidence="1">
    <location>
        <begin position="22"/>
        <end position="125"/>
    </location>
</feature>
<accession>A0A830BA33</accession>
<dbReference type="PANTHER" id="PTHR33427:SF2">
    <property type="entry name" value="TRICHOHYALIN"/>
    <property type="match status" value="1"/>
</dbReference>
<evidence type="ECO:0000313" key="4">
    <source>
        <dbReference type="Proteomes" id="UP000653305"/>
    </source>
</evidence>
<dbReference type="PANTHER" id="PTHR33427">
    <property type="entry name" value="HNH ENDONUCLEASE"/>
    <property type="match status" value="1"/>
</dbReference>
<comment type="caution">
    <text evidence="3">The sequence shown here is derived from an EMBL/GenBank/DDBJ whole genome shotgun (WGS) entry which is preliminary data.</text>
</comment>
<proteinExistence type="predicted"/>